<proteinExistence type="predicted"/>
<evidence type="ECO:0000313" key="5">
    <source>
        <dbReference type="EMBL" id="KAK9760122.1"/>
    </source>
</evidence>
<keyword evidence="3" id="KW-0539">Nucleus</keyword>
<evidence type="ECO:0000256" key="3">
    <source>
        <dbReference type="ARBA" id="ARBA00023242"/>
    </source>
</evidence>
<accession>A0ABR2WF42</accession>
<dbReference type="PANTHER" id="PTHR10350:SF6">
    <property type="entry name" value="NUCLEAR PORE COMPLEX PROTEIN NUP155"/>
    <property type="match status" value="1"/>
</dbReference>
<protein>
    <recommendedName>
        <fullName evidence="4">Nucleoporin Nup133/Nup155-like N-terminal domain-containing protein</fullName>
    </recommendedName>
</protein>
<name>A0ABR2WF42_9FUNG</name>
<evidence type="ECO:0000256" key="1">
    <source>
        <dbReference type="ARBA" id="ARBA00004123"/>
    </source>
</evidence>
<evidence type="ECO:0000259" key="4">
    <source>
        <dbReference type="Pfam" id="PF08801"/>
    </source>
</evidence>
<dbReference type="Proteomes" id="UP001479436">
    <property type="component" value="Unassembled WGS sequence"/>
</dbReference>
<comment type="subcellular location">
    <subcellularLocation>
        <location evidence="1">Nucleus</location>
    </subcellularLocation>
</comment>
<comment type="caution">
    <text evidence="5">The sequence shown here is derived from an EMBL/GenBank/DDBJ whole genome shotgun (WGS) entry which is preliminary data.</text>
</comment>
<evidence type="ECO:0000256" key="2">
    <source>
        <dbReference type="ARBA" id="ARBA00022448"/>
    </source>
</evidence>
<keyword evidence="6" id="KW-1185">Reference proteome</keyword>
<dbReference type="InterPro" id="IPR014908">
    <property type="entry name" value="Nucleoporin_Nup133/Nup155_N"/>
</dbReference>
<reference evidence="5 6" key="1">
    <citation type="submission" date="2023-04" db="EMBL/GenBank/DDBJ databases">
        <title>Genome of Basidiobolus ranarum AG-B5.</title>
        <authorList>
            <person name="Stajich J.E."/>
            <person name="Carter-House D."/>
            <person name="Gryganskyi A."/>
        </authorList>
    </citation>
    <scope>NUCLEOTIDE SEQUENCE [LARGE SCALE GENOMIC DNA]</scope>
    <source>
        <strain evidence="5 6">AG-B5</strain>
    </source>
</reference>
<dbReference type="Pfam" id="PF08801">
    <property type="entry name" value="Nucleoporin_N"/>
    <property type="match status" value="1"/>
</dbReference>
<feature type="non-terminal residue" evidence="5">
    <location>
        <position position="117"/>
    </location>
</feature>
<sequence length="117" mass="12987">MTMDKTTSTLHVLTERSNIEIIFLGQDGAQFECVAKVTNISQYALQLCSTSPLLDSRSFQIVSLHPVYPSESKLINLVVVTSTGCRLYFTHHKRDFRGVSAASCNDLKAPTSLELIH</sequence>
<keyword evidence="2" id="KW-0813">Transport</keyword>
<evidence type="ECO:0000313" key="6">
    <source>
        <dbReference type="Proteomes" id="UP001479436"/>
    </source>
</evidence>
<dbReference type="PANTHER" id="PTHR10350">
    <property type="entry name" value="NUCLEAR PORE COMPLEX PROTEIN NUP155"/>
    <property type="match status" value="1"/>
</dbReference>
<dbReference type="InterPro" id="IPR004870">
    <property type="entry name" value="Nucleoporin_Nup155"/>
</dbReference>
<feature type="domain" description="Nucleoporin Nup133/Nup155-like N-terminal" evidence="4">
    <location>
        <begin position="2"/>
        <end position="101"/>
    </location>
</feature>
<organism evidence="5 6">
    <name type="scientific">Basidiobolus ranarum</name>
    <dbReference type="NCBI Taxonomy" id="34480"/>
    <lineage>
        <taxon>Eukaryota</taxon>
        <taxon>Fungi</taxon>
        <taxon>Fungi incertae sedis</taxon>
        <taxon>Zoopagomycota</taxon>
        <taxon>Entomophthoromycotina</taxon>
        <taxon>Basidiobolomycetes</taxon>
        <taxon>Basidiobolales</taxon>
        <taxon>Basidiobolaceae</taxon>
        <taxon>Basidiobolus</taxon>
    </lineage>
</organism>
<gene>
    <name evidence="5" type="ORF">K7432_016169</name>
</gene>
<dbReference type="EMBL" id="JASJQH010002522">
    <property type="protein sequence ID" value="KAK9760122.1"/>
    <property type="molecule type" value="Genomic_DNA"/>
</dbReference>